<dbReference type="RefSeq" id="WP_071649280.1">
    <property type="nucleotide sequence ID" value="NZ_CP017962.1"/>
</dbReference>
<reference evidence="1 2" key="1">
    <citation type="submission" date="2016-11" db="EMBL/GenBank/DDBJ databases">
        <title>Complete genome sequencing of Virgibacillus halodenitrificans PDB-F2.</title>
        <authorList>
            <person name="Sun Z."/>
            <person name="Zhou Y."/>
            <person name="Li H."/>
        </authorList>
    </citation>
    <scope>NUCLEOTIDE SEQUENCE [LARGE SCALE GENOMIC DNA]</scope>
    <source>
        <strain evidence="1 2">PDB-F2</strain>
    </source>
</reference>
<dbReference type="KEGG" id="vhl:BME96_13025"/>
<dbReference type="GeneID" id="71515328"/>
<sequence length="126" mass="14639">MDNMDIEHIIKNASFEELQEATSFRENQLYWIDYIVSSIEKRRVAEILFSKGYTIKKVENVLVLGDGEAALIKKHLDQYGIIDSQSILKILTKTYRRATLVMVIEQMIDKKCDKDVIEDVISLLKE</sequence>
<gene>
    <name evidence="1" type="ORF">BME96_13025</name>
</gene>
<dbReference type="Proteomes" id="UP000182945">
    <property type="component" value="Chromosome"/>
</dbReference>
<name>A0AAC9NLU4_VIRHA</name>
<evidence type="ECO:0000313" key="1">
    <source>
        <dbReference type="EMBL" id="APC49059.1"/>
    </source>
</evidence>
<dbReference type="EMBL" id="CP017962">
    <property type="protein sequence ID" value="APC49059.1"/>
    <property type="molecule type" value="Genomic_DNA"/>
</dbReference>
<proteinExistence type="predicted"/>
<protein>
    <submittedName>
        <fullName evidence="1">Uncharacterized protein</fullName>
    </submittedName>
</protein>
<evidence type="ECO:0000313" key="2">
    <source>
        <dbReference type="Proteomes" id="UP000182945"/>
    </source>
</evidence>
<organism evidence="1 2">
    <name type="scientific">Virgibacillus halodenitrificans</name>
    <name type="common">Bacillus halodenitrificans</name>
    <dbReference type="NCBI Taxonomy" id="1482"/>
    <lineage>
        <taxon>Bacteria</taxon>
        <taxon>Bacillati</taxon>
        <taxon>Bacillota</taxon>
        <taxon>Bacilli</taxon>
        <taxon>Bacillales</taxon>
        <taxon>Bacillaceae</taxon>
        <taxon>Virgibacillus</taxon>
    </lineage>
</organism>
<accession>A0AAC9NLU4</accession>
<dbReference type="AlphaFoldDB" id="A0AAC9NLU4"/>